<dbReference type="PROSITE" id="PS00086">
    <property type="entry name" value="CYTOCHROME_P450"/>
    <property type="match status" value="1"/>
</dbReference>
<comment type="cofactor">
    <cofactor evidence="6">
        <name>heme</name>
        <dbReference type="ChEBI" id="CHEBI:30413"/>
    </cofactor>
</comment>
<keyword evidence="3 6" id="KW-0479">Metal-binding</keyword>
<evidence type="ECO:0000256" key="7">
    <source>
        <dbReference type="RuleBase" id="RU000461"/>
    </source>
</evidence>
<evidence type="ECO:0000256" key="3">
    <source>
        <dbReference type="ARBA" id="ARBA00022723"/>
    </source>
</evidence>
<dbReference type="Pfam" id="PF00067">
    <property type="entry name" value="p450"/>
    <property type="match status" value="1"/>
</dbReference>
<dbReference type="InterPro" id="IPR002401">
    <property type="entry name" value="Cyt_P450_E_grp-I"/>
</dbReference>
<evidence type="ECO:0000313" key="9">
    <source>
        <dbReference type="EMBL" id="KAF0529738.1"/>
    </source>
</evidence>
<dbReference type="PANTHER" id="PTHR24289:SF1">
    <property type="entry name" value="STEROID 17-ALPHA-HYDROXYLASE_17,20 LYASE"/>
    <property type="match status" value="1"/>
</dbReference>
<dbReference type="InterPro" id="IPR017972">
    <property type="entry name" value="Cyt_P450_CS"/>
</dbReference>
<evidence type="ECO:0000256" key="5">
    <source>
        <dbReference type="ARBA" id="ARBA00023004"/>
    </source>
</evidence>
<name>A0A8H4AT01_GIGMA</name>
<keyword evidence="8" id="KW-1133">Transmembrane helix</keyword>
<evidence type="ECO:0000256" key="8">
    <source>
        <dbReference type="SAM" id="Phobius"/>
    </source>
</evidence>
<feature type="binding site" description="axial binding residue" evidence="6">
    <location>
        <position position="471"/>
    </location>
    <ligand>
        <name>heme</name>
        <dbReference type="ChEBI" id="CHEBI:30413"/>
    </ligand>
    <ligandPart>
        <name>Fe</name>
        <dbReference type="ChEBI" id="CHEBI:18248"/>
    </ligandPart>
</feature>
<feature type="transmembrane region" description="Helical" evidence="8">
    <location>
        <begin position="16"/>
        <end position="36"/>
    </location>
</feature>
<dbReference type="GO" id="GO:0005506">
    <property type="term" value="F:iron ion binding"/>
    <property type="evidence" value="ECO:0007669"/>
    <property type="project" value="InterPro"/>
</dbReference>
<keyword evidence="8" id="KW-0812">Transmembrane</keyword>
<dbReference type="InterPro" id="IPR001128">
    <property type="entry name" value="Cyt_P450"/>
</dbReference>
<dbReference type="GO" id="GO:0020037">
    <property type="term" value="F:heme binding"/>
    <property type="evidence" value="ECO:0007669"/>
    <property type="project" value="InterPro"/>
</dbReference>
<dbReference type="InterPro" id="IPR036396">
    <property type="entry name" value="Cyt_P450_sf"/>
</dbReference>
<keyword evidence="2 6" id="KW-0349">Heme</keyword>
<keyword evidence="4 7" id="KW-0560">Oxidoreductase</keyword>
<dbReference type="AlphaFoldDB" id="A0A8H4AT01"/>
<gene>
    <name evidence="9" type="ORF">F8M41_012627</name>
</gene>
<dbReference type="Proteomes" id="UP000439903">
    <property type="component" value="Unassembled WGS sequence"/>
</dbReference>
<dbReference type="SUPFAM" id="SSF48264">
    <property type="entry name" value="Cytochrome P450"/>
    <property type="match status" value="1"/>
</dbReference>
<accession>A0A8H4AT01</accession>
<evidence type="ECO:0000256" key="2">
    <source>
        <dbReference type="ARBA" id="ARBA00022617"/>
    </source>
</evidence>
<proteinExistence type="inferred from homology"/>
<dbReference type="Gene3D" id="1.10.630.10">
    <property type="entry name" value="Cytochrome P450"/>
    <property type="match status" value="1"/>
</dbReference>
<organism evidence="9 10">
    <name type="scientific">Gigaspora margarita</name>
    <dbReference type="NCBI Taxonomy" id="4874"/>
    <lineage>
        <taxon>Eukaryota</taxon>
        <taxon>Fungi</taxon>
        <taxon>Fungi incertae sedis</taxon>
        <taxon>Mucoromycota</taxon>
        <taxon>Glomeromycotina</taxon>
        <taxon>Glomeromycetes</taxon>
        <taxon>Diversisporales</taxon>
        <taxon>Gigasporaceae</taxon>
        <taxon>Gigaspora</taxon>
    </lineage>
</organism>
<reference evidence="9 10" key="1">
    <citation type="journal article" date="2019" name="Environ. Microbiol.">
        <title>At the nexus of three kingdoms: the genome of the mycorrhizal fungus Gigaspora margarita provides insights into plant, endobacterial and fungal interactions.</title>
        <authorList>
            <person name="Venice F."/>
            <person name="Ghignone S."/>
            <person name="Salvioli di Fossalunga A."/>
            <person name="Amselem J."/>
            <person name="Novero M."/>
            <person name="Xianan X."/>
            <person name="Sedzielewska Toro K."/>
            <person name="Morin E."/>
            <person name="Lipzen A."/>
            <person name="Grigoriev I.V."/>
            <person name="Henrissat B."/>
            <person name="Martin F.M."/>
            <person name="Bonfante P."/>
        </authorList>
    </citation>
    <scope>NUCLEOTIDE SEQUENCE [LARGE SCALE GENOMIC DNA]</scope>
    <source>
        <strain evidence="9 10">BEG34</strain>
    </source>
</reference>
<comment type="caution">
    <text evidence="9">The sequence shown here is derived from an EMBL/GenBank/DDBJ whole genome shotgun (WGS) entry which is preliminary data.</text>
</comment>
<keyword evidence="5 6" id="KW-0408">Iron</keyword>
<dbReference type="PRINTS" id="PR00463">
    <property type="entry name" value="EP450I"/>
</dbReference>
<evidence type="ECO:0000313" key="10">
    <source>
        <dbReference type="Proteomes" id="UP000439903"/>
    </source>
</evidence>
<evidence type="ECO:0000256" key="1">
    <source>
        <dbReference type="ARBA" id="ARBA00010617"/>
    </source>
</evidence>
<dbReference type="GO" id="GO:0004497">
    <property type="term" value="F:monooxygenase activity"/>
    <property type="evidence" value="ECO:0007669"/>
    <property type="project" value="UniProtKB-KW"/>
</dbReference>
<dbReference type="OrthoDB" id="1470350at2759"/>
<protein>
    <submittedName>
        <fullName evidence="9">Cytochrome P450</fullName>
    </submittedName>
</protein>
<evidence type="ECO:0000256" key="4">
    <source>
        <dbReference type="ARBA" id="ARBA00023002"/>
    </source>
</evidence>
<dbReference type="GO" id="GO:0016705">
    <property type="term" value="F:oxidoreductase activity, acting on paired donors, with incorporation or reduction of molecular oxygen"/>
    <property type="evidence" value="ECO:0007669"/>
    <property type="project" value="InterPro"/>
</dbReference>
<evidence type="ECO:0000256" key="6">
    <source>
        <dbReference type="PIRSR" id="PIRSR602401-1"/>
    </source>
</evidence>
<keyword evidence="10" id="KW-1185">Reference proteome</keyword>
<keyword evidence="8" id="KW-0472">Membrane</keyword>
<dbReference type="PANTHER" id="PTHR24289">
    <property type="entry name" value="STEROID 17-ALPHA-HYDROXYLASE/17,20 LYASE"/>
    <property type="match status" value="1"/>
</dbReference>
<sequence>MVQTLFTLNSIEPKDILIALVICILIYVLSFYIHYFSRPDRLPGPIPLPILGSIHLYPGDAGAWMQELQAKYGDMFEVYLGSNRAIGLCRSDLVEKLMSPSTTNTFRLRTPVNDGVEALGMMDKGIIFNHKYDDWSYIRRFYSKILATPQARKKIVESSQTIFTEIEKCWKESDEPIIDLTEWIIRFAFENIMYLATNMRVNSIDNYHNSLKPNTQTPLTEKLVGGVRMYLHAAHFYALAPTFWRNKPGQNKAIANMLLGEKKSLDLILLEMVKKRRVQIENSDMSEELSQDFLTQLLTVNTKRDVTKGISDEKHQSPMSDEEIKAIITEIFTGGAFTTSQNMLYMIYYIAKYPEVQQKIVQEIESILGKNLNKEVTLKDIDNMKYCEAVINEVARIWPTFPVNLRASDKQETIGSYTFAPNTQFLINNQAIHLHPKDWEDPNKFKPERFLDGEKINKNAFFMFGGGTRICPARVVGLTEMKMLMIMLFQKYNVELVEKDAPIKYQYAMIRLCSELKVSIKPRY</sequence>
<dbReference type="EMBL" id="WTPW01000257">
    <property type="protein sequence ID" value="KAF0529738.1"/>
    <property type="molecule type" value="Genomic_DNA"/>
</dbReference>
<comment type="similarity">
    <text evidence="1 7">Belongs to the cytochrome P450 family.</text>
</comment>
<keyword evidence="7" id="KW-0503">Monooxygenase</keyword>